<feature type="chain" id="PRO_5042052979" evidence="9">
    <location>
        <begin position="24"/>
        <end position="510"/>
    </location>
</feature>
<keyword evidence="7" id="KW-0998">Cell outer membrane</keyword>
<evidence type="ECO:0000313" key="11">
    <source>
        <dbReference type="Proteomes" id="UP000702544"/>
    </source>
</evidence>
<gene>
    <name evidence="10" type="ORF">GWO12_07625</name>
</gene>
<dbReference type="PANTHER" id="PTHR30026">
    <property type="entry name" value="OUTER MEMBRANE PROTEIN TOLC"/>
    <property type="match status" value="1"/>
</dbReference>
<keyword evidence="9" id="KW-0732">Signal</keyword>
<evidence type="ECO:0000256" key="7">
    <source>
        <dbReference type="ARBA" id="ARBA00023237"/>
    </source>
</evidence>
<dbReference type="GO" id="GO:0009279">
    <property type="term" value="C:cell outer membrane"/>
    <property type="evidence" value="ECO:0007669"/>
    <property type="project" value="UniProtKB-SubCell"/>
</dbReference>
<organism evidence="10 11">
    <name type="scientific">Candidatus Kutchimonas denitrificans</name>
    <dbReference type="NCBI Taxonomy" id="3056748"/>
    <lineage>
        <taxon>Bacteria</taxon>
        <taxon>Pseudomonadati</taxon>
        <taxon>Gemmatimonadota</taxon>
        <taxon>Gemmatimonadia</taxon>
        <taxon>Candidatus Palauibacterales</taxon>
        <taxon>Candidatus Palauibacteraceae</taxon>
        <taxon>Candidatus Kutchimonas</taxon>
    </lineage>
</organism>
<evidence type="ECO:0000256" key="5">
    <source>
        <dbReference type="ARBA" id="ARBA00022692"/>
    </source>
</evidence>
<sequence>MKWRAIHLTVAVCLVGFAGTVSAQQITTLTLEDAIEIARQNNPNFLATQNDLGPARWNVRSATSNLFLPSANLNFSAGWQDEGIERVGGATFGQPALLISNYSFSLSYNLNGTTLFAPAQRRAEARAVERRIEDANIQLRNNVTQAYLEVLRLQEQAEQAEREFRRTEEHLRLAEARQEVGAGTRLETMQADVTRGQAEVNMIVAFNQARVAKLRLISALGVEVSAAQAEEIELVSEFDVFQPDVDTQALLQVALRSNPSLIAARADRDAANSGVKTAKASYLPTLSLRASWVGFTREETDADALVTRAVNSAESQAAQSVQLCNTFNELYDLSGGTPPPEFSNCSQYTFTSAEADSLARRTRLTNDQFPFAFSNQPLSLSAFLSIPIFTGFNRQVQVEQAITRRNDLEYQVRGLELQITADVTEAAHNLETAYQTVILQRENTARAREELRLAQERYQLGAGTFLELLDSQTLAAQAEVDQINALYSFHQSLVALEAAVGRQLELRSSE</sequence>
<evidence type="ECO:0000256" key="6">
    <source>
        <dbReference type="ARBA" id="ARBA00023136"/>
    </source>
</evidence>
<dbReference type="SUPFAM" id="SSF56954">
    <property type="entry name" value="Outer membrane efflux proteins (OEP)"/>
    <property type="match status" value="1"/>
</dbReference>
<accession>A0AAE5CD20</accession>
<evidence type="ECO:0000256" key="2">
    <source>
        <dbReference type="ARBA" id="ARBA00007613"/>
    </source>
</evidence>
<reference evidence="10 11" key="1">
    <citation type="submission" date="2020-01" db="EMBL/GenBank/DDBJ databases">
        <title>Genomes assembled from Gulf of Kutch pelagic sediment metagenomes.</title>
        <authorList>
            <person name="Chandrashekar M."/>
            <person name="Mahajan M.S."/>
            <person name="Dave K.J."/>
            <person name="Vatsa P."/>
            <person name="Nathani N.M."/>
        </authorList>
    </citation>
    <scope>NUCLEOTIDE SEQUENCE [LARGE SCALE GENOMIC DNA]</scope>
    <source>
        <strain evidence="10">KS3-K002</strain>
    </source>
</reference>
<keyword evidence="8" id="KW-0175">Coiled coil</keyword>
<name>A0AAE5CD20_9BACT</name>
<evidence type="ECO:0000256" key="9">
    <source>
        <dbReference type="SAM" id="SignalP"/>
    </source>
</evidence>
<dbReference type="Gene3D" id="1.20.1600.10">
    <property type="entry name" value="Outer membrane efflux proteins (OEP)"/>
    <property type="match status" value="1"/>
</dbReference>
<keyword evidence="6" id="KW-0472">Membrane</keyword>
<feature type="coiled-coil region" evidence="8">
    <location>
        <begin position="143"/>
        <end position="177"/>
    </location>
</feature>
<dbReference type="Pfam" id="PF02321">
    <property type="entry name" value="OEP"/>
    <property type="match status" value="2"/>
</dbReference>
<keyword evidence="5" id="KW-0812">Transmembrane</keyword>
<keyword evidence="4" id="KW-1134">Transmembrane beta strand</keyword>
<dbReference type="GO" id="GO:1990281">
    <property type="term" value="C:efflux pump complex"/>
    <property type="evidence" value="ECO:0007669"/>
    <property type="project" value="TreeGrafter"/>
</dbReference>
<feature type="signal peptide" evidence="9">
    <location>
        <begin position="1"/>
        <end position="23"/>
    </location>
</feature>
<evidence type="ECO:0000313" key="10">
    <source>
        <dbReference type="EMBL" id="NIR74969.1"/>
    </source>
</evidence>
<protein>
    <submittedName>
        <fullName evidence="10">TolC family protein</fullName>
    </submittedName>
</protein>
<evidence type="ECO:0000256" key="3">
    <source>
        <dbReference type="ARBA" id="ARBA00022448"/>
    </source>
</evidence>
<dbReference type="EMBL" id="JAACAK010000051">
    <property type="protein sequence ID" value="NIR74969.1"/>
    <property type="molecule type" value="Genomic_DNA"/>
</dbReference>
<dbReference type="PANTHER" id="PTHR30026:SF20">
    <property type="entry name" value="OUTER MEMBRANE PROTEIN TOLC"/>
    <property type="match status" value="1"/>
</dbReference>
<comment type="subcellular location">
    <subcellularLocation>
        <location evidence="1">Cell outer membrane</location>
    </subcellularLocation>
</comment>
<comment type="caution">
    <text evidence="10">The sequence shown here is derived from an EMBL/GenBank/DDBJ whole genome shotgun (WGS) entry which is preliminary data.</text>
</comment>
<dbReference type="GO" id="GO:0015288">
    <property type="term" value="F:porin activity"/>
    <property type="evidence" value="ECO:0007669"/>
    <property type="project" value="TreeGrafter"/>
</dbReference>
<proteinExistence type="inferred from homology"/>
<evidence type="ECO:0000256" key="1">
    <source>
        <dbReference type="ARBA" id="ARBA00004442"/>
    </source>
</evidence>
<evidence type="ECO:0000256" key="4">
    <source>
        <dbReference type="ARBA" id="ARBA00022452"/>
    </source>
</evidence>
<dbReference type="Proteomes" id="UP000702544">
    <property type="component" value="Unassembled WGS sequence"/>
</dbReference>
<dbReference type="InterPro" id="IPR051906">
    <property type="entry name" value="TolC-like"/>
</dbReference>
<keyword evidence="3" id="KW-0813">Transport</keyword>
<evidence type="ECO:0000256" key="8">
    <source>
        <dbReference type="SAM" id="Coils"/>
    </source>
</evidence>
<dbReference type="InterPro" id="IPR003423">
    <property type="entry name" value="OMP_efflux"/>
</dbReference>
<dbReference type="GO" id="GO:0015562">
    <property type="term" value="F:efflux transmembrane transporter activity"/>
    <property type="evidence" value="ECO:0007669"/>
    <property type="project" value="InterPro"/>
</dbReference>
<comment type="similarity">
    <text evidence="2">Belongs to the outer membrane factor (OMF) (TC 1.B.17) family.</text>
</comment>
<dbReference type="AlphaFoldDB" id="A0AAE5CD20"/>